<comment type="caution">
    <text evidence="3">The sequence shown here is derived from an EMBL/GenBank/DDBJ whole genome shotgun (WGS) entry which is preliminary data.</text>
</comment>
<feature type="domain" description="DUF8182" evidence="2">
    <location>
        <begin position="93"/>
        <end position="175"/>
    </location>
</feature>
<accession>X1HYB2</accession>
<dbReference type="Pfam" id="PF26554">
    <property type="entry name" value="DUF8182"/>
    <property type="match status" value="1"/>
</dbReference>
<dbReference type="InterPro" id="IPR021778">
    <property type="entry name" value="Se/S_carrier-like"/>
</dbReference>
<feature type="domain" description="Putative Se/S carrier protein-like" evidence="1">
    <location>
        <begin position="16"/>
        <end position="80"/>
    </location>
</feature>
<organism evidence="3">
    <name type="scientific">marine sediment metagenome</name>
    <dbReference type="NCBI Taxonomy" id="412755"/>
    <lineage>
        <taxon>unclassified sequences</taxon>
        <taxon>metagenomes</taxon>
        <taxon>ecological metagenomes</taxon>
    </lineage>
</organism>
<dbReference type="EMBL" id="BARU01019233">
    <property type="protein sequence ID" value="GAH50288.1"/>
    <property type="molecule type" value="Genomic_DNA"/>
</dbReference>
<evidence type="ECO:0000259" key="2">
    <source>
        <dbReference type="Pfam" id="PF26554"/>
    </source>
</evidence>
<name>X1HYB2_9ZZZZ</name>
<evidence type="ECO:0000259" key="1">
    <source>
        <dbReference type="Pfam" id="PF11823"/>
    </source>
</evidence>
<reference evidence="3" key="1">
    <citation type="journal article" date="2014" name="Front. Microbiol.">
        <title>High frequency of phylogenetically diverse reductive dehalogenase-homologous genes in deep subseafloor sedimentary metagenomes.</title>
        <authorList>
            <person name="Kawai M."/>
            <person name="Futagami T."/>
            <person name="Toyoda A."/>
            <person name="Takaki Y."/>
            <person name="Nishi S."/>
            <person name="Hori S."/>
            <person name="Arai W."/>
            <person name="Tsubouchi T."/>
            <person name="Morono Y."/>
            <person name="Uchiyama I."/>
            <person name="Ito T."/>
            <person name="Fujiyama A."/>
            <person name="Inagaki F."/>
            <person name="Takami H."/>
        </authorList>
    </citation>
    <scope>NUCLEOTIDE SEQUENCE</scope>
    <source>
        <strain evidence="3">Expedition CK06-06</strain>
    </source>
</reference>
<dbReference type="Pfam" id="PF11823">
    <property type="entry name" value="Se_S_carrier"/>
    <property type="match status" value="1"/>
</dbReference>
<dbReference type="AlphaFoldDB" id="X1HYB2"/>
<evidence type="ECO:0000313" key="3">
    <source>
        <dbReference type="EMBL" id="GAH50288.1"/>
    </source>
</evidence>
<dbReference type="InterPro" id="IPR058495">
    <property type="entry name" value="DUF8182"/>
</dbReference>
<gene>
    <name evidence="3" type="ORF">S03H2_31694</name>
</gene>
<sequence>MPFLKQKNTAFEGGGLVLFLDVHDAIQAEKVLKKAGYGVKLVAPPPELRKGCDLAVEINLVEQPGIERVLKEKDVAYVGVSPLKVGTSELLEIIKVVDFGRWIMVKVGNMKITFDKESSIIVNISGGGCPDIPYLHAELIGKPLSEAPRPKDIGFTLCALNADRALEECLALQSGGNAP</sequence>
<proteinExistence type="predicted"/>
<protein>
    <submittedName>
        <fullName evidence="3">Uncharacterized protein</fullName>
    </submittedName>
</protein>